<proteinExistence type="predicted"/>
<feature type="domain" description="SANT" evidence="2">
    <location>
        <begin position="555"/>
        <end position="607"/>
    </location>
</feature>
<protein>
    <submittedName>
        <fullName evidence="3">G10766 protein</fullName>
    </submittedName>
</protein>
<dbReference type="InterPro" id="IPR017884">
    <property type="entry name" value="SANT_dom"/>
</dbReference>
<organism evidence="3 4">
    <name type="scientific">Coccomyxa viridis</name>
    <dbReference type="NCBI Taxonomy" id="1274662"/>
    <lineage>
        <taxon>Eukaryota</taxon>
        <taxon>Viridiplantae</taxon>
        <taxon>Chlorophyta</taxon>
        <taxon>core chlorophytes</taxon>
        <taxon>Trebouxiophyceae</taxon>
        <taxon>Trebouxiophyceae incertae sedis</taxon>
        <taxon>Coccomyxaceae</taxon>
        <taxon>Coccomyxa</taxon>
    </lineage>
</organism>
<sequence>MAAERQSHAVKEFGSDLTALSDPHWQARRQFLPGIAADAYGSSDYPHKRQAVVHSPPDHPCMDDACCVHSSLQAAHPPARVLELQCCTEPGMMQQLHQQSGHEQQSSLQSSPAADAAEAASSRHQHASRPPAYPAEKGQSKAGASLSHRSERQNERPAGVQPSAAEVEHASDKQDDQGLSLIMEDDGGYVIPVMSTDIDIRMPASMPARVPRSKAEPEAQAGRPRRSRAAAIACQATIAEMVRDEEEDAMISAAIAGKEPPRSELLYASFGTSEDDEDGPARSKGRRRRKPEPSRQRPGASGRSSRPGSTTASPIKVQILEPWSPEGEAADTPGMSVVGPLHGPKNRLTPSAAPCPLAAWALQGYSGSSQEVGLSRLAEWIQETARSGGLVSAPFCFSQQDAAARDWQSPAVEKRYRACFARIREVTHNSIPDTLDDTGQSRRSTRVRTQPDVFVPSYSSEELAYSQPPKALTAEDTDMLLGEDYQAVIPRQQQRPPQPTSEEQHWLQHKVLEAGQLGTGIVLPEKVTSPSGCVHWRFGSKVLSSEEARQLGLPSGSSQWLEADINCFASCLSRCGKDFGLIAQQLQPPKSRGEVVCFYYDMWKTRRIPRARQWYNSMKAEVQEEDFADKATLDAAARHRASVVKAEQRRQIKNALMWLRETVRQPLHLNVNRVKVLERLHRLRQVLLAQAKGS</sequence>
<comment type="caution">
    <text evidence="3">The sequence shown here is derived from an EMBL/GenBank/DDBJ whole genome shotgun (WGS) entry which is preliminary data.</text>
</comment>
<feature type="region of interest" description="Disordered" evidence="1">
    <location>
        <begin position="268"/>
        <end position="316"/>
    </location>
</feature>
<feature type="compositionally biased region" description="Low complexity" evidence="1">
    <location>
        <begin position="95"/>
        <end position="122"/>
    </location>
</feature>
<dbReference type="EMBL" id="CAXHTA020000017">
    <property type="protein sequence ID" value="CAL5227748.1"/>
    <property type="molecule type" value="Genomic_DNA"/>
</dbReference>
<evidence type="ECO:0000256" key="1">
    <source>
        <dbReference type="SAM" id="MobiDB-lite"/>
    </source>
</evidence>
<name>A0ABP1GAQ6_9CHLO</name>
<dbReference type="Proteomes" id="UP001497392">
    <property type="component" value="Unassembled WGS sequence"/>
</dbReference>
<gene>
    <name evidence="3" type="primary">g10766</name>
    <name evidence="3" type="ORF">VP750_LOCUS9654</name>
</gene>
<feature type="region of interest" description="Disordered" evidence="1">
    <location>
        <begin position="204"/>
        <end position="228"/>
    </location>
</feature>
<keyword evidence="4" id="KW-1185">Reference proteome</keyword>
<dbReference type="PROSITE" id="PS51293">
    <property type="entry name" value="SANT"/>
    <property type="match status" value="1"/>
</dbReference>
<feature type="compositionally biased region" description="Basic and acidic residues" evidence="1">
    <location>
        <begin position="166"/>
        <end position="176"/>
    </location>
</feature>
<evidence type="ECO:0000313" key="3">
    <source>
        <dbReference type="EMBL" id="CAL5227748.1"/>
    </source>
</evidence>
<dbReference type="InterPro" id="IPR009057">
    <property type="entry name" value="Homeodomain-like_sf"/>
</dbReference>
<dbReference type="Gene3D" id="1.10.10.60">
    <property type="entry name" value="Homeodomain-like"/>
    <property type="match status" value="1"/>
</dbReference>
<accession>A0ABP1GAQ6</accession>
<evidence type="ECO:0000259" key="2">
    <source>
        <dbReference type="PROSITE" id="PS51293"/>
    </source>
</evidence>
<reference evidence="3 4" key="1">
    <citation type="submission" date="2024-06" db="EMBL/GenBank/DDBJ databases">
        <authorList>
            <person name="Kraege A."/>
            <person name="Thomma B."/>
        </authorList>
    </citation>
    <scope>NUCLEOTIDE SEQUENCE [LARGE SCALE GENOMIC DNA]</scope>
</reference>
<dbReference type="SUPFAM" id="SSF46689">
    <property type="entry name" value="Homeodomain-like"/>
    <property type="match status" value="1"/>
</dbReference>
<feature type="region of interest" description="Disordered" evidence="1">
    <location>
        <begin position="95"/>
        <end position="176"/>
    </location>
</feature>
<feature type="compositionally biased region" description="Low complexity" evidence="1">
    <location>
        <begin position="296"/>
        <end position="314"/>
    </location>
</feature>
<evidence type="ECO:0000313" key="4">
    <source>
        <dbReference type="Proteomes" id="UP001497392"/>
    </source>
</evidence>